<dbReference type="EMBL" id="BKCJ010004347">
    <property type="protein sequence ID" value="GEU60509.1"/>
    <property type="molecule type" value="Genomic_DNA"/>
</dbReference>
<name>A0A6L2LHG8_TANCI</name>
<dbReference type="GO" id="GO:0003964">
    <property type="term" value="F:RNA-directed DNA polymerase activity"/>
    <property type="evidence" value="ECO:0007669"/>
    <property type="project" value="UniProtKB-KW"/>
</dbReference>
<feature type="domain" description="Retrotransposon gag" evidence="1">
    <location>
        <begin position="155"/>
        <end position="249"/>
    </location>
</feature>
<proteinExistence type="predicted"/>
<evidence type="ECO:0000259" key="1">
    <source>
        <dbReference type="Pfam" id="PF03732"/>
    </source>
</evidence>
<organism evidence="2">
    <name type="scientific">Tanacetum cinerariifolium</name>
    <name type="common">Dalmatian daisy</name>
    <name type="synonym">Chrysanthemum cinerariifolium</name>
    <dbReference type="NCBI Taxonomy" id="118510"/>
    <lineage>
        <taxon>Eukaryota</taxon>
        <taxon>Viridiplantae</taxon>
        <taxon>Streptophyta</taxon>
        <taxon>Embryophyta</taxon>
        <taxon>Tracheophyta</taxon>
        <taxon>Spermatophyta</taxon>
        <taxon>Magnoliopsida</taxon>
        <taxon>eudicotyledons</taxon>
        <taxon>Gunneridae</taxon>
        <taxon>Pentapetalae</taxon>
        <taxon>asterids</taxon>
        <taxon>campanulids</taxon>
        <taxon>Asterales</taxon>
        <taxon>Asteraceae</taxon>
        <taxon>Asteroideae</taxon>
        <taxon>Anthemideae</taxon>
        <taxon>Anthemidinae</taxon>
        <taxon>Tanacetum</taxon>
    </lineage>
</organism>
<reference evidence="2" key="1">
    <citation type="journal article" date="2019" name="Sci. Rep.">
        <title>Draft genome of Tanacetum cinerariifolium, the natural source of mosquito coil.</title>
        <authorList>
            <person name="Yamashiro T."/>
            <person name="Shiraishi A."/>
            <person name="Satake H."/>
            <person name="Nakayama K."/>
        </authorList>
    </citation>
    <scope>NUCLEOTIDE SEQUENCE</scope>
</reference>
<comment type="caution">
    <text evidence="2">The sequence shown here is derived from an EMBL/GenBank/DDBJ whole genome shotgun (WGS) entry which is preliminary data.</text>
</comment>
<dbReference type="AlphaFoldDB" id="A0A6L2LHG8"/>
<dbReference type="Pfam" id="PF03732">
    <property type="entry name" value="Retrotrans_gag"/>
    <property type="match status" value="1"/>
</dbReference>
<keyword evidence="2" id="KW-0548">Nucleotidyltransferase</keyword>
<evidence type="ECO:0000313" key="2">
    <source>
        <dbReference type="EMBL" id="GEU60509.1"/>
    </source>
</evidence>
<gene>
    <name evidence="2" type="ORF">Tci_032487</name>
</gene>
<sequence>MSSPNHPTSNIEDAFSLNFPDYLLASSDYVPASPGKTYSSSSKMPSKRNSAYAASASEAPAMTQAAIRKLVVNSVATALETQAATMANVDNANINLVLREAPVARKCSYKEFMSCQPFNFKGSEGAIGLICWFEHTKSVFSRSNCIEDYKVKFSTGTLTEEALSWWNSFAQPIGIEEAYKITWVEFKKLLIKKYCPWTKIQKLEDKFYHLTMKGNDQKTYVRRFQELATLCPTMVSDSEKMMEAIIRGLS</sequence>
<keyword evidence="2" id="KW-0808">Transferase</keyword>
<accession>A0A6L2LHG8</accession>
<protein>
    <submittedName>
        <fullName evidence="2">Reverse transcriptase domain-containing protein</fullName>
    </submittedName>
</protein>
<keyword evidence="2" id="KW-0695">RNA-directed DNA polymerase</keyword>
<dbReference type="InterPro" id="IPR005162">
    <property type="entry name" value="Retrotrans_gag_dom"/>
</dbReference>